<dbReference type="InterPro" id="IPR050951">
    <property type="entry name" value="Retrovirus_Pol_polyprotein"/>
</dbReference>
<dbReference type="InterPro" id="IPR001584">
    <property type="entry name" value="Integrase_cat-core"/>
</dbReference>
<dbReference type="InterPro" id="IPR054465">
    <property type="entry name" value="Integrase_p58-like_C"/>
</dbReference>
<dbReference type="GO" id="GO:0006508">
    <property type="term" value="P:proteolysis"/>
    <property type="evidence" value="ECO:0007669"/>
    <property type="project" value="InterPro"/>
</dbReference>
<dbReference type="FunFam" id="3.10.20.370:FF:000001">
    <property type="entry name" value="Retrovirus-related Pol polyprotein from transposon 17.6-like protein"/>
    <property type="match status" value="1"/>
</dbReference>
<dbReference type="Pfam" id="PF00665">
    <property type="entry name" value="rve"/>
    <property type="match status" value="1"/>
</dbReference>
<dbReference type="InterPro" id="IPR041373">
    <property type="entry name" value="RT_RNaseH"/>
</dbReference>
<dbReference type="SUPFAM" id="SSF53098">
    <property type="entry name" value="Ribonuclease H-like"/>
    <property type="match status" value="1"/>
</dbReference>
<dbReference type="CDD" id="cd01647">
    <property type="entry name" value="RT_LTR"/>
    <property type="match status" value="1"/>
</dbReference>
<dbReference type="Pfam" id="PF13650">
    <property type="entry name" value="Asp_protease_2"/>
    <property type="match status" value="1"/>
</dbReference>
<evidence type="ECO:0000256" key="9">
    <source>
        <dbReference type="SAM" id="Phobius"/>
    </source>
</evidence>
<dbReference type="InterPro" id="IPR041588">
    <property type="entry name" value="Integrase_H2C2"/>
</dbReference>
<keyword evidence="9" id="KW-0812">Transmembrane</keyword>
<dbReference type="SUPFAM" id="SSF56672">
    <property type="entry name" value="DNA/RNA polymerases"/>
    <property type="match status" value="1"/>
</dbReference>
<dbReference type="PANTHER" id="PTHR37984:SF5">
    <property type="entry name" value="PROTEIN NYNRIN-LIKE"/>
    <property type="match status" value="1"/>
</dbReference>
<dbReference type="PROSITE" id="PS50994">
    <property type="entry name" value="INTEGRASE"/>
    <property type="match status" value="1"/>
</dbReference>
<dbReference type="InterPro" id="IPR043502">
    <property type="entry name" value="DNA/RNA_pol_sf"/>
</dbReference>
<dbReference type="PROSITE" id="PS50878">
    <property type="entry name" value="RT_POL"/>
    <property type="match status" value="1"/>
</dbReference>
<evidence type="ECO:0000256" key="3">
    <source>
        <dbReference type="ARBA" id="ARBA00022695"/>
    </source>
</evidence>
<evidence type="ECO:0000256" key="4">
    <source>
        <dbReference type="ARBA" id="ARBA00022722"/>
    </source>
</evidence>
<dbReference type="InterPro" id="IPR001969">
    <property type="entry name" value="Aspartic_peptidase_AS"/>
</dbReference>
<evidence type="ECO:0000313" key="13">
    <source>
        <dbReference type="Proteomes" id="UP000192578"/>
    </source>
</evidence>
<dbReference type="PROSITE" id="PS00141">
    <property type="entry name" value="ASP_PROTEASE"/>
    <property type="match status" value="1"/>
</dbReference>
<keyword evidence="9" id="KW-1133">Transmembrane helix</keyword>
<organism evidence="12 13">
    <name type="scientific">Hypsibius exemplaris</name>
    <name type="common">Freshwater tardigrade</name>
    <dbReference type="NCBI Taxonomy" id="2072580"/>
    <lineage>
        <taxon>Eukaryota</taxon>
        <taxon>Metazoa</taxon>
        <taxon>Ecdysozoa</taxon>
        <taxon>Tardigrada</taxon>
        <taxon>Eutardigrada</taxon>
        <taxon>Parachela</taxon>
        <taxon>Hypsibioidea</taxon>
        <taxon>Hypsibiidae</taxon>
        <taxon>Hypsibius</taxon>
    </lineage>
</organism>
<keyword evidence="5" id="KW-0255">Endonuclease</keyword>
<dbReference type="Pfam" id="PF17921">
    <property type="entry name" value="Integrase_H2C2"/>
    <property type="match status" value="1"/>
</dbReference>
<dbReference type="OrthoDB" id="4369127at2759"/>
<dbReference type="PANTHER" id="PTHR37984">
    <property type="entry name" value="PROTEIN CBG26694"/>
    <property type="match status" value="1"/>
</dbReference>
<feature type="domain" description="Reverse transcriptase" evidence="10">
    <location>
        <begin position="584"/>
        <end position="809"/>
    </location>
</feature>
<proteinExistence type="predicted"/>
<feature type="compositionally biased region" description="Basic and acidic residues" evidence="8">
    <location>
        <begin position="1494"/>
        <end position="1511"/>
    </location>
</feature>
<dbReference type="Gene3D" id="3.30.420.10">
    <property type="entry name" value="Ribonuclease H-like superfamily/Ribonuclease H"/>
    <property type="match status" value="1"/>
</dbReference>
<evidence type="ECO:0000256" key="8">
    <source>
        <dbReference type="SAM" id="MobiDB-lite"/>
    </source>
</evidence>
<evidence type="ECO:0000256" key="5">
    <source>
        <dbReference type="ARBA" id="ARBA00022759"/>
    </source>
</evidence>
<feature type="compositionally biased region" description="Polar residues" evidence="8">
    <location>
        <begin position="309"/>
        <end position="319"/>
    </location>
</feature>
<accession>A0A9X6RMJ5</accession>
<keyword evidence="3" id="KW-0548">Nucleotidyltransferase</keyword>
<dbReference type="FunFam" id="1.10.340.70:FF:000001">
    <property type="entry name" value="Retrovirus-related Pol polyprotein from transposon gypsy-like Protein"/>
    <property type="match status" value="1"/>
</dbReference>
<dbReference type="InterPro" id="IPR000477">
    <property type="entry name" value="RT_dom"/>
</dbReference>
<feature type="region of interest" description="Disordered" evidence="8">
    <location>
        <begin position="249"/>
        <end position="324"/>
    </location>
</feature>
<evidence type="ECO:0000259" key="11">
    <source>
        <dbReference type="PROSITE" id="PS50994"/>
    </source>
</evidence>
<feature type="region of interest" description="Disordered" evidence="8">
    <location>
        <begin position="86"/>
        <end position="185"/>
    </location>
</feature>
<dbReference type="GO" id="GO:0003723">
    <property type="term" value="F:RNA binding"/>
    <property type="evidence" value="ECO:0007669"/>
    <property type="project" value="UniProtKB-KW"/>
</dbReference>
<dbReference type="SUPFAM" id="SSF50630">
    <property type="entry name" value="Acid proteases"/>
    <property type="match status" value="1"/>
</dbReference>
<keyword evidence="13" id="KW-1185">Reference proteome</keyword>
<dbReference type="GO" id="GO:0004519">
    <property type="term" value="F:endonuclease activity"/>
    <property type="evidence" value="ECO:0007669"/>
    <property type="project" value="UniProtKB-KW"/>
</dbReference>
<dbReference type="Gene3D" id="3.10.10.10">
    <property type="entry name" value="HIV Type 1 Reverse Transcriptase, subunit A, domain 1"/>
    <property type="match status" value="1"/>
</dbReference>
<feature type="region of interest" description="Disordered" evidence="8">
    <location>
        <begin position="1529"/>
        <end position="1548"/>
    </location>
</feature>
<feature type="compositionally biased region" description="Gly residues" evidence="8">
    <location>
        <begin position="97"/>
        <end position="136"/>
    </location>
</feature>
<dbReference type="InterPro" id="IPR036397">
    <property type="entry name" value="RNaseH_sf"/>
</dbReference>
<dbReference type="InterPro" id="IPR043128">
    <property type="entry name" value="Rev_trsase/Diguanyl_cyclase"/>
</dbReference>
<dbReference type="GO" id="GO:0042575">
    <property type="term" value="C:DNA polymerase complex"/>
    <property type="evidence" value="ECO:0007669"/>
    <property type="project" value="UniProtKB-ARBA"/>
</dbReference>
<dbReference type="FunFam" id="3.30.70.270:FF:000045">
    <property type="entry name" value="Transposon Tf2-7 polyprotein"/>
    <property type="match status" value="1"/>
</dbReference>
<evidence type="ECO:0000313" key="12">
    <source>
        <dbReference type="EMBL" id="OWA53553.1"/>
    </source>
</evidence>
<dbReference type="EMBL" id="MTYJ01000329">
    <property type="protein sequence ID" value="OWA53553.1"/>
    <property type="molecule type" value="Genomic_DNA"/>
</dbReference>
<dbReference type="CDD" id="cd09274">
    <property type="entry name" value="RNase_HI_RT_Ty3"/>
    <property type="match status" value="1"/>
</dbReference>
<sequence length="2202" mass="244719">MFTLRTNEAVRNIASWYAKETRDGTAAFATWTLFRAAIIKRLKQRLQGPDQAGAKQSKNGQKRTGGGLLQRRLTRVTRAFLRKVNGGYSTRTNGSDRFGGYGGSRGGHSGGGFGPGGNGGGPNYNRGSGGNNGGHGNQSSGTAGQGNAPSSIGNGNRSGQGGTSPSVRTGGSFQRGGGGFRRDRPPVTCYTCGGPHIQRHCPENQTDEGRGGGNHQMRGLVAQIPETAGAEDLTAEEPVRVLHMLYSDGVDDRSVPGVGGSVDCSDTTDSESSEEEAGSGFATEEGGSDRSSEKYSPESPPELEARGLATTSAETSTYNPPGGVNVTTESFEIIEEVESIPITAAAENVTDGTNLATLGGKEPIAITRNVPVINLKLNGMEATALLDTGASFSVVNISFVRGLGVTIRPYNMEAQLADNRTVRTDGIVELRVEVAGVFGQVPFCIFGDFVSGRHDAVLGCNVLGLPGIFLDIANNQIVAPPSFPSVAAQEQMFQPISQYSVCAPPLKSFGMKLLQQQCGGGPVRRQQLLHMATQEESDLDLSGWDYSWSEVPVDTFDFCDELTADGRKAVRALLVKYGALFHTDGREMGGAKVEPFRIELEPGTKPSFRNQYRRPPKDQEEIMRQTKDMLAKKVIRPSRSPWGSPVHLAPKGNGKRMCADMRAVNAKTIPDRHPLPHLDDCLQTLAGARYFSTMDLQSGFWQCPLDEESKPITAFQAGNEFYEYNVLLFGLRNAPSHFQRMMSQVLAGLLWVRTFCFLDDVVIGTSGSLQEHLDVLEQILLRFKAYNLILKPEKCHFVKARVKVLGFIVSRTGLEADGSKIDAVKNFPRPKNAKHARSFVGLCVYYKRFVKGFSDIAGPLNRLAKKDVPFRWGDEEETAFQRLKDAMVSAPVLVHFNVDLPVEIHPDASAYAMGVVLVQRDDQNRERVIAYGSASMNAAQRNYSTTQRECLAIVWTCEKYRYYLLGREVTCYTDHHSLCWLFNFQSPSSLLVRWALRLQEYELRVIHKSGKTHADGDCLSRYPVAVSEEQQLFALETADDMFFYGVDMAAEQLKDAWIRETINNMLGVKSVKKVYFLENGILYRRWKTHGETATLLVIPKHFRLRVMEMSHDDPMSGHLAFARTWDRIRKRFFWPGSLDYAQRYVQSCTRCQCRNMPTARAAGPTQSFCPECPFEMIAVDVMGPLPRTKSGNKFIVTATDLFSKWVIARALPAQNALAIARFLLFDIMLKYSMPMRILSDQGTPFLNALTTELYRLMDVKRVTCSPYRPTTNGCCERFNKSLAHMLSKYVDEEQRTWDEPLQFVVFAYNTSTHDTTSESPFKMLFGREATMPIDVTLPTINEPFNRDVEKRMKDMHAAAHARIERRQNYVYATDNHPDVEFQPGQFVLVFNPAGKLGKATKLLSRYYGPYRILRRTSPVNYEVESHGRRRKSTFITHVSKMKLFYDRNELYVDSEDEDGEGWVPFARRKVIEDQTEQPCVENNDHVNEFSQRPSQEERVDSDVTVDHDAENGVRNSGVTVDDGNEICEEREETADSDELNRSEPPSKLVTEEEIHIRRSGRSTKGVPPKRLVEGNKQMVYVKPGLFKNSLMFLMAVVLLAASPSAGLEMDVCDCGKPQYAGVMGFDRHVSCVKQPATLRYRQVKYELIMEDAEGKTFHGHSCRVWEREKQVKKSIILQTDTTYRTNHKQTSPAECWAMVQSSKCGDATMKKIGHVWSYNAEPEGEGSWNSVMSFRTLNCEVMEVMLEEGCAGCPIHSATNELAENRNVGYSIQGQRTFVWSAVGAQQKPCDLKRMMVRSGRLYNDSGVLRLRDTDKQMDFVLGARRKTCLNDGVEVFSVQGVNHISIRILDWPSAGRWRRATNSSLGGKADALSLQQFLPEHMQYMLDTAVDHENRLAEAINELDCRAGKDRLNTLYTLSKVSGILAARSVGLTKCQSLESFGATGVVRQCRSVKLDFKVDNSSRCGPQPRAGDYGMGHDGFLVVPYSECLWKSSVVNFNGNPYESRNGEWRKIRTTPLAESHAVLAHFTAPVDLSGTLLSAAMEQEHTRTFNLLSELAGALEEHGVDNIGRLVESSEKVALIPDIFARFTVWKNLAGGVIGLLLTTVAVYVCWQFRVVLFGCFRRSRKPSSPSPPSVTTSSSPATGAPIETVIRVGTLTTPYDNSEKVVCLYPDCATYGPLHQVNIKPTTEGGTDSPGVRV</sequence>
<keyword evidence="6" id="KW-0378">Hydrolase</keyword>
<dbReference type="FunFam" id="3.30.420.10:FF:000032">
    <property type="entry name" value="Retrovirus-related Pol polyprotein from transposon 297-like Protein"/>
    <property type="match status" value="1"/>
</dbReference>
<dbReference type="Proteomes" id="UP000192578">
    <property type="component" value="Unassembled WGS sequence"/>
</dbReference>
<evidence type="ECO:0000256" key="2">
    <source>
        <dbReference type="ARBA" id="ARBA00022679"/>
    </source>
</evidence>
<keyword evidence="7" id="KW-0695">RNA-directed DNA polymerase</keyword>
<dbReference type="InterPro" id="IPR021109">
    <property type="entry name" value="Peptidase_aspartic_dom_sf"/>
</dbReference>
<feature type="region of interest" description="Disordered" evidence="8">
    <location>
        <begin position="1482"/>
        <end position="1524"/>
    </location>
</feature>
<evidence type="ECO:0000256" key="7">
    <source>
        <dbReference type="ARBA" id="ARBA00022918"/>
    </source>
</evidence>
<feature type="compositionally biased region" description="Polar residues" evidence="8">
    <location>
        <begin position="145"/>
        <end position="155"/>
    </location>
</feature>
<keyword evidence="9" id="KW-0472">Membrane</keyword>
<reference evidence="13" key="1">
    <citation type="submission" date="2017-01" db="EMBL/GenBank/DDBJ databases">
        <title>Comparative genomics of anhydrobiosis in the tardigrade Hypsibius dujardini.</title>
        <authorList>
            <person name="Yoshida Y."/>
            <person name="Koutsovoulos G."/>
            <person name="Laetsch D."/>
            <person name="Stevens L."/>
            <person name="Kumar S."/>
            <person name="Horikawa D."/>
            <person name="Ishino K."/>
            <person name="Komine S."/>
            <person name="Tomita M."/>
            <person name="Blaxter M."/>
            <person name="Arakawa K."/>
        </authorList>
    </citation>
    <scope>NUCLEOTIDE SEQUENCE [LARGE SCALE GENOMIC DNA]</scope>
    <source>
        <strain evidence="13">Z151</strain>
    </source>
</reference>
<dbReference type="GO" id="GO:0003964">
    <property type="term" value="F:RNA-directed DNA polymerase activity"/>
    <property type="evidence" value="ECO:0007669"/>
    <property type="project" value="UniProtKB-KW"/>
</dbReference>
<dbReference type="Gene3D" id="2.40.70.10">
    <property type="entry name" value="Acid Proteases"/>
    <property type="match status" value="1"/>
</dbReference>
<evidence type="ECO:0000256" key="6">
    <source>
        <dbReference type="ARBA" id="ARBA00022801"/>
    </source>
</evidence>
<keyword evidence="4" id="KW-0540">Nuclease</keyword>
<feature type="domain" description="Integrase catalytic" evidence="11">
    <location>
        <begin position="1169"/>
        <end position="1328"/>
    </location>
</feature>
<gene>
    <name evidence="12" type="ORF">BV898_17976</name>
</gene>
<dbReference type="GO" id="GO:0015074">
    <property type="term" value="P:DNA integration"/>
    <property type="evidence" value="ECO:0007669"/>
    <property type="project" value="UniProtKB-KW"/>
</dbReference>
<dbReference type="CDD" id="cd00303">
    <property type="entry name" value="retropepsin_like"/>
    <property type="match status" value="1"/>
</dbReference>
<feature type="compositionally biased region" description="Basic and acidic residues" evidence="8">
    <location>
        <begin position="287"/>
        <end position="296"/>
    </location>
</feature>
<dbReference type="Gene3D" id="1.10.340.70">
    <property type="match status" value="1"/>
</dbReference>
<evidence type="ECO:0000256" key="1">
    <source>
        <dbReference type="ARBA" id="ARBA00012493"/>
    </source>
</evidence>
<feature type="compositionally biased region" description="Acidic residues" evidence="8">
    <location>
        <begin position="266"/>
        <end position="277"/>
    </location>
</feature>
<dbReference type="InterPro" id="IPR012337">
    <property type="entry name" value="RNaseH-like_sf"/>
</dbReference>
<dbReference type="Pfam" id="PF22938">
    <property type="entry name" value="Integrase_p58_C"/>
    <property type="match status" value="1"/>
</dbReference>
<evidence type="ECO:0000259" key="10">
    <source>
        <dbReference type="PROSITE" id="PS50878"/>
    </source>
</evidence>
<comment type="caution">
    <text evidence="12">The sequence shown here is derived from an EMBL/GenBank/DDBJ whole genome shotgun (WGS) entry which is preliminary data.</text>
</comment>
<feature type="transmembrane region" description="Helical" evidence="9">
    <location>
        <begin position="2096"/>
        <end position="2120"/>
    </location>
</feature>
<keyword evidence="2" id="KW-0808">Transferase</keyword>
<dbReference type="GO" id="GO:0004190">
    <property type="term" value="F:aspartic-type endopeptidase activity"/>
    <property type="evidence" value="ECO:0007669"/>
    <property type="project" value="InterPro"/>
</dbReference>
<dbReference type="Pfam" id="PF00078">
    <property type="entry name" value="RVT_1"/>
    <property type="match status" value="1"/>
</dbReference>
<dbReference type="EC" id="2.7.7.49" evidence="1"/>
<dbReference type="Gene3D" id="3.30.70.270">
    <property type="match status" value="2"/>
</dbReference>
<name>A0A9X6RMJ5_HYPEX</name>
<dbReference type="Pfam" id="PF17917">
    <property type="entry name" value="RT_RNaseH"/>
    <property type="match status" value="1"/>
</dbReference>
<feature type="region of interest" description="Disordered" evidence="8">
    <location>
        <begin position="46"/>
        <end position="74"/>
    </location>
</feature>
<feature type="region of interest" description="Disordered" evidence="8">
    <location>
        <begin position="2127"/>
        <end position="2146"/>
    </location>
</feature>
<protein>
    <recommendedName>
        <fullName evidence="1">RNA-directed DNA polymerase</fullName>
        <ecNumber evidence="1">2.7.7.49</ecNumber>
    </recommendedName>
</protein>
<dbReference type="Gene3D" id="3.10.20.370">
    <property type="match status" value="1"/>
</dbReference>